<dbReference type="EMBL" id="MT755637">
    <property type="protein sequence ID" value="QNH82629.1"/>
    <property type="molecule type" value="Genomic_DNA"/>
</dbReference>
<keyword evidence="1" id="KW-1133">Transmembrane helix</keyword>
<name>A0A7G7XQD8_9TREE</name>
<geneLocation type="mitochondrion" evidence="2"/>
<feature type="transmembrane region" description="Helical" evidence="1">
    <location>
        <begin position="20"/>
        <end position="36"/>
    </location>
</feature>
<accession>A0A7G7XQD8</accession>
<proteinExistence type="predicted"/>
<reference evidence="2" key="1">
    <citation type="submission" date="2020-07" db="EMBL/GenBank/DDBJ databases">
        <title>Characterization of the complete mitochondrial genome of Dioszegia sp.</title>
        <authorList>
            <person name="Tan M."/>
        </authorList>
    </citation>
    <scope>NUCLEOTIDE SEQUENCE</scope>
</reference>
<feature type="transmembrane region" description="Helical" evidence="1">
    <location>
        <begin position="73"/>
        <end position="94"/>
    </location>
</feature>
<dbReference type="AlphaFoldDB" id="A0A7G7XQD8"/>
<sequence>MLFLLVDNSYVTERQTYHFVVYHILVFTVAPLLCVIHTDQLQLAVEFLWNSTGHVWNALWLLMSQFIWPVITWVITLHLGVLLLSAYMFFAGLTNSLLSLYRKAFAVIRCLILIRLAFISSLVLMTLCPEQFKDHYSTMTLGMDITEGTQGLLSISLVDLAMKCLTPFIKVTLCEGEYIPFVPTYLLKSGTESLVRMYEHYPIGSPVKAFLADNCSHLLSPQVGPTTIPSEMGSASNLLAKGAIPLPENHSTSIVKHLQRKAGV</sequence>
<feature type="transmembrane region" description="Helical" evidence="1">
    <location>
        <begin position="106"/>
        <end position="127"/>
    </location>
</feature>
<protein>
    <submittedName>
        <fullName evidence="2">GIY-YIG endonuclease</fullName>
    </submittedName>
</protein>
<keyword evidence="2" id="KW-0540">Nuclease</keyword>
<dbReference type="GO" id="GO:0004519">
    <property type="term" value="F:endonuclease activity"/>
    <property type="evidence" value="ECO:0007669"/>
    <property type="project" value="UniProtKB-KW"/>
</dbReference>
<keyword evidence="2" id="KW-0496">Mitochondrion</keyword>
<organism evidence="2">
    <name type="scientific">Dioszegia changbaiensis</name>
    <dbReference type="NCBI Taxonomy" id="234950"/>
    <lineage>
        <taxon>Eukaryota</taxon>
        <taxon>Fungi</taxon>
        <taxon>Dikarya</taxon>
        <taxon>Basidiomycota</taxon>
        <taxon>Agaricomycotina</taxon>
        <taxon>Tremellomycetes</taxon>
        <taxon>Tremellales</taxon>
        <taxon>Bulleribasidiaceae</taxon>
        <taxon>Dioszegia</taxon>
    </lineage>
</organism>
<evidence type="ECO:0000313" key="2">
    <source>
        <dbReference type="EMBL" id="QNH82629.1"/>
    </source>
</evidence>
<keyword evidence="1" id="KW-0472">Membrane</keyword>
<gene>
    <name evidence="2" type="primary">orf264</name>
</gene>
<keyword evidence="2" id="KW-0255">Endonuclease</keyword>
<keyword evidence="1" id="KW-0812">Transmembrane</keyword>
<keyword evidence="2" id="KW-0378">Hydrolase</keyword>
<evidence type="ECO:0000256" key="1">
    <source>
        <dbReference type="SAM" id="Phobius"/>
    </source>
</evidence>